<sequence>MEKIQPLINIKLSDPFVCVQISTRVDILSKCPYFIKMFTHFKESQSDEILMEVVDSRLIKIIIQSLSNKELNIYDPINGPKYSKWKYLLLLYTCCDFLGVNFDKSVLYDLSVHKVGFDLLLNVIDMIGYDKLTIQLLINNLPPDYNLRKFPRELLRAIKLQPTSYIIATGSEDRTIKLHRISTKKSRKNKYVTRNTFDKNIRYYPTKMKYILSNKIVYVSYLDKNQIISCDHDNILRIWDIVTGDLTKEIFETQNNIINSVVPSPDRKICGFDGNNIKFFDLNTCTWTNIFINLRIKINVNMCWLSNTKIILGYNDGIIEIHDIENNKIIKSWEAFDEPIDKIYLSPDGSQFAVSSCRDNYIKIYDSNNYELITFIESDNNIENFTYSPIDDLIVSISWSNVIEIWNCRTGLIIEKFENYHNYYYDSNKNNIKYICFSPTGEHLIVFTINQIKLLHWESGNEILSFDTHEISDMCLVPDFNNSLINRIDKILN</sequence>
<evidence type="ECO:0000256" key="1">
    <source>
        <dbReference type="ARBA" id="ARBA00022574"/>
    </source>
</evidence>
<keyword evidence="1" id="KW-0853">WD repeat</keyword>
<dbReference type="PANTHER" id="PTHR22847:SF637">
    <property type="entry name" value="WD REPEAT DOMAIN 5B"/>
    <property type="match status" value="1"/>
</dbReference>
<name>A0A2P1EMS3_9VIRU</name>
<dbReference type="InterPro" id="IPR036322">
    <property type="entry name" value="WD40_repeat_dom_sf"/>
</dbReference>
<evidence type="ECO:0000313" key="3">
    <source>
        <dbReference type="EMBL" id="AVL95205.1"/>
    </source>
</evidence>
<proteinExistence type="predicted"/>
<accession>A0A2P1EMS3</accession>
<organism evidence="3 4">
    <name type="scientific">Moumouvirus australiensis</name>
    <dbReference type="NCBI Taxonomy" id="2109587"/>
    <lineage>
        <taxon>Viruses</taxon>
        <taxon>Varidnaviria</taxon>
        <taxon>Bamfordvirae</taxon>
        <taxon>Nucleocytoviricota</taxon>
        <taxon>Megaviricetes</taxon>
        <taxon>Imitervirales</taxon>
        <taxon>Mimiviridae</taxon>
        <taxon>Megamimivirinae</taxon>
        <taxon>Moumouvirus</taxon>
        <taxon>Moumouvirus australiense</taxon>
    </lineage>
</organism>
<evidence type="ECO:0000256" key="2">
    <source>
        <dbReference type="ARBA" id="ARBA00022737"/>
    </source>
</evidence>
<evidence type="ECO:0000313" key="4">
    <source>
        <dbReference type="Proteomes" id="UP000289600"/>
    </source>
</evidence>
<dbReference type="SMART" id="SM00320">
    <property type="entry name" value="WD40"/>
    <property type="match status" value="5"/>
</dbReference>
<dbReference type="Pfam" id="PF00400">
    <property type="entry name" value="WD40"/>
    <property type="match status" value="2"/>
</dbReference>
<dbReference type="Gene3D" id="2.130.10.10">
    <property type="entry name" value="YVTN repeat-like/Quinoprotein amine dehydrogenase"/>
    <property type="match status" value="2"/>
</dbReference>
<dbReference type="InterPro" id="IPR015943">
    <property type="entry name" value="WD40/YVTN_repeat-like_dom_sf"/>
</dbReference>
<dbReference type="InterPro" id="IPR001680">
    <property type="entry name" value="WD40_rpt"/>
</dbReference>
<protein>
    <submittedName>
        <fullName evidence="3">WD40 repeat protein</fullName>
    </submittedName>
</protein>
<keyword evidence="2" id="KW-0677">Repeat</keyword>
<reference evidence="4" key="1">
    <citation type="submission" date="2018-01" db="EMBL/GenBank/DDBJ databases">
        <title>Testimony of 'menage a trois' revealed by the proteome of Megavirus virophage.</title>
        <authorList>
            <person name="Jeudy S."/>
            <person name="Bertaux L."/>
            <person name="Alempic J.-M."/>
            <person name="Lartigue A."/>
            <person name="Legendre M."/>
            <person name="Philippe N."/>
            <person name="Beucher L."/>
            <person name="Biondi E."/>
            <person name="Juul S."/>
            <person name="Turner D."/>
            <person name="Coute Y."/>
            <person name="Claverie J.-M."/>
            <person name="Abergel C."/>
        </authorList>
    </citation>
    <scope>NUCLEOTIDE SEQUENCE [LARGE SCALE GENOMIC DNA]</scope>
</reference>
<dbReference type="PANTHER" id="PTHR22847">
    <property type="entry name" value="WD40 REPEAT PROTEIN"/>
    <property type="match status" value="1"/>
</dbReference>
<gene>
    <name evidence="3" type="ORF">mc_818</name>
</gene>
<dbReference type="SUPFAM" id="SSF50978">
    <property type="entry name" value="WD40 repeat-like"/>
    <property type="match status" value="1"/>
</dbReference>
<keyword evidence="4" id="KW-1185">Reference proteome</keyword>
<dbReference type="EMBL" id="MG807320">
    <property type="protein sequence ID" value="AVL95205.1"/>
    <property type="molecule type" value="Genomic_DNA"/>
</dbReference>
<dbReference type="Proteomes" id="UP000289600">
    <property type="component" value="Segment"/>
</dbReference>